<evidence type="ECO:0000313" key="4">
    <source>
        <dbReference type="Proteomes" id="UP000216429"/>
    </source>
</evidence>
<dbReference type="Pfam" id="PF03401">
    <property type="entry name" value="TctC"/>
    <property type="match status" value="1"/>
</dbReference>
<organism evidence="3 4">
    <name type="scientific">Bordetella genomosp. 12</name>
    <dbReference type="NCBI Taxonomy" id="463035"/>
    <lineage>
        <taxon>Bacteria</taxon>
        <taxon>Pseudomonadati</taxon>
        <taxon>Pseudomonadota</taxon>
        <taxon>Betaproteobacteria</taxon>
        <taxon>Burkholderiales</taxon>
        <taxon>Alcaligenaceae</taxon>
        <taxon>Bordetella</taxon>
    </lineage>
</organism>
<comment type="caution">
    <text evidence="3">The sequence shown here is derived from an EMBL/GenBank/DDBJ whole genome shotgun (WGS) entry which is preliminary data.</text>
</comment>
<gene>
    <name evidence="3" type="ORF">CAL22_17530</name>
</gene>
<dbReference type="Gene3D" id="3.40.190.150">
    <property type="entry name" value="Bordetella uptake gene, domain 1"/>
    <property type="match status" value="1"/>
</dbReference>
<dbReference type="CDD" id="cd07012">
    <property type="entry name" value="PBP2_Bug_TTT"/>
    <property type="match status" value="1"/>
</dbReference>
<proteinExistence type="inferred from homology"/>
<dbReference type="PIRSF" id="PIRSF017082">
    <property type="entry name" value="YflP"/>
    <property type="match status" value="1"/>
</dbReference>
<dbReference type="InterPro" id="IPR042100">
    <property type="entry name" value="Bug_dom1"/>
</dbReference>
<dbReference type="SUPFAM" id="SSF53850">
    <property type="entry name" value="Periplasmic binding protein-like II"/>
    <property type="match status" value="1"/>
</dbReference>
<keyword evidence="2" id="KW-0732">Signal</keyword>
<dbReference type="OrthoDB" id="8651822at2"/>
<comment type="similarity">
    <text evidence="1">Belongs to the UPF0065 (bug) family.</text>
</comment>
<dbReference type="InterPro" id="IPR005064">
    <property type="entry name" value="BUG"/>
</dbReference>
<dbReference type="AlphaFoldDB" id="A0A261VBY7"/>
<evidence type="ECO:0000256" key="1">
    <source>
        <dbReference type="ARBA" id="ARBA00006987"/>
    </source>
</evidence>
<evidence type="ECO:0000313" key="3">
    <source>
        <dbReference type="EMBL" id="OZI71609.1"/>
    </source>
</evidence>
<dbReference type="RefSeq" id="WP_094815472.1">
    <property type="nucleotide sequence ID" value="NZ_NEVU01000003.1"/>
</dbReference>
<dbReference type="EMBL" id="NEVU01000003">
    <property type="protein sequence ID" value="OZI71609.1"/>
    <property type="molecule type" value="Genomic_DNA"/>
</dbReference>
<keyword evidence="4" id="KW-1185">Reference proteome</keyword>
<name>A0A261VBY7_9BORD</name>
<dbReference type="Proteomes" id="UP000216429">
    <property type="component" value="Unassembled WGS sequence"/>
</dbReference>
<dbReference type="Gene3D" id="3.40.190.10">
    <property type="entry name" value="Periplasmic binding protein-like II"/>
    <property type="match status" value="1"/>
</dbReference>
<feature type="signal peptide" evidence="2">
    <location>
        <begin position="1"/>
        <end position="30"/>
    </location>
</feature>
<feature type="chain" id="PRO_5012356600" description="ABC transporter substrate-binding protein" evidence="2">
    <location>
        <begin position="31"/>
        <end position="330"/>
    </location>
</feature>
<sequence>MSVTFLSSKRIAGLFLASTALLAMSSAAMAKDWPNDHPITMVVGYPPGGGYDAVGRLVAQFLGKELNQNIVVENKSGASGVIGAGSVARAQPDGYTLFLASPAEIVVNRAAGQKLPYDPDKDLTPVALVGDIPAVIVSNPALGVNTVAQLVAHGKTSDLSYGTPGAGGPSHFAGESINAAAGINMLHVPFRGSAPAISAVVGGQVSLGIFGISAALPLIESGKLRPIAIASKTRSELAPDIPALSESPGYEDVLFTNWIAIYLPAHVDASTRQRLVAALRKVTSDPAYKEKLTAMAIEAKFMAGDELQAFLKEENARYTEIAQKRQIKMQ</sequence>
<dbReference type="PANTHER" id="PTHR42928:SF5">
    <property type="entry name" value="BLR1237 PROTEIN"/>
    <property type="match status" value="1"/>
</dbReference>
<dbReference type="PANTHER" id="PTHR42928">
    <property type="entry name" value="TRICARBOXYLATE-BINDING PROTEIN"/>
    <property type="match status" value="1"/>
</dbReference>
<reference evidence="4" key="1">
    <citation type="submission" date="2017-05" db="EMBL/GenBank/DDBJ databases">
        <title>Complete and WGS of Bordetella genogroups.</title>
        <authorList>
            <person name="Spilker T."/>
            <person name="Lipuma J."/>
        </authorList>
    </citation>
    <scope>NUCLEOTIDE SEQUENCE [LARGE SCALE GENOMIC DNA]</scope>
    <source>
        <strain evidence="4">AU6712</strain>
    </source>
</reference>
<evidence type="ECO:0008006" key="5">
    <source>
        <dbReference type="Google" id="ProtNLM"/>
    </source>
</evidence>
<protein>
    <recommendedName>
        <fullName evidence="5">ABC transporter substrate-binding protein</fullName>
    </recommendedName>
</protein>
<accession>A0A261VBY7</accession>
<evidence type="ECO:0000256" key="2">
    <source>
        <dbReference type="SAM" id="SignalP"/>
    </source>
</evidence>